<keyword evidence="10" id="KW-1185">Reference proteome</keyword>
<dbReference type="SMART" id="SM00382">
    <property type="entry name" value="AAA"/>
    <property type="match status" value="1"/>
</dbReference>
<organism evidence="10 11">
    <name type="scientific">Panagrellus redivivus</name>
    <name type="common">Microworm</name>
    <dbReference type="NCBI Taxonomy" id="6233"/>
    <lineage>
        <taxon>Eukaryota</taxon>
        <taxon>Metazoa</taxon>
        <taxon>Ecdysozoa</taxon>
        <taxon>Nematoda</taxon>
        <taxon>Chromadorea</taxon>
        <taxon>Rhabditida</taxon>
        <taxon>Tylenchina</taxon>
        <taxon>Panagrolaimomorpha</taxon>
        <taxon>Panagrolaimoidea</taxon>
        <taxon>Panagrolaimidae</taxon>
        <taxon>Panagrellus</taxon>
    </lineage>
</organism>
<evidence type="ECO:0000259" key="9">
    <source>
        <dbReference type="SMART" id="SM00382"/>
    </source>
</evidence>
<dbReference type="InterPro" id="IPR003593">
    <property type="entry name" value="AAA+_ATPase"/>
</dbReference>
<dbReference type="Gene3D" id="1.10.8.60">
    <property type="match status" value="1"/>
</dbReference>
<dbReference type="Pfam" id="PF17856">
    <property type="entry name" value="TIP49_C"/>
    <property type="match status" value="1"/>
</dbReference>
<keyword evidence="8" id="KW-0804">Transcription</keyword>
<evidence type="ECO:0000256" key="8">
    <source>
        <dbReference type="RuleBase" id="RU363048"/>
    </source>
</evidence>
<dbReference type="CDD" id="cd00009">
    <property type="entry name" value="AAA"/>
    <property type="match status" value="1"/>
</dbReference>
<evidence type="ECO:0000256" key="5">
    <source>
        <dbReference type="ARBA" id="ARBA00022806"/>
    </source>
</evidence>
<evidence type="ECO:0000313" key="11">
    <source>
        <dbReference type="WBParaSite" id="Pan_g1553.t2"/>
    </source>
</evidence>
<evidence type="ECO:0000313" key="10">
    <source>
        <dbReference type="Proteomes" id="UP000492821"/>
    </source>
</evidence>
<dbReference type="GO" id="GO:0003678">
    <property type="term" value="F:DNA helicase activity"/>
    <property type="evidence" value="ECO:0007669"/>
    <property type="project" value="UniProtKB-EC"/>
</dbReference>
<dbReference type="Pfam" id="PF06068">
    <property type="entry name" value="TIP49"/>
    <property type="match status" value="1"/>
</dbReference>
<keyword evidence="7 8" id="KW-0539">Nucleus</keyword>
<dbReference type="GO" id="GO:0005634">
    <property type="term" value="C:nucleus"/>
    <property type="evidence" value="ECO:0007669"/>
    <property type="project" value="UniProtKB-SubCell"/>
</dbReference>
<dbReference type="AlphaFoldDB" id="A0A7E4V2R6"/>
<keyword evidence="3 8" id="KW-0547">Nucleotide-binding</keyword>
<dbReference type="InterPro" id="IPR027238">
    <property type="entry name" value="RuvB-like"/>
</dbReference>
<keyword evidence="6 8" id="KW-0067">ATP-binding</keyword>
<dbReference type="GO" id="GO:0016787">
    <property type="term" value="F:hydrolase activity"/>
    <property type="evidence" value="ECO:0007669"/>
    <property type="project" value="UniProtKB-KW"/>
</dbReference>
<evidence type="ECO:0000256" key="7">
    <source>
        <dbReference type="ARBA" id="ARBA00023242"/>
    </source>
</evidence>
<dbReference type="FunFam" id="2.40.50.360:FF:000001">
    <property type="entry name" value="RuvB-like helicase"/>
    <property type="match status" value="1"/>
</dbReference>
<evidence type="ECO:0000256" key="3">
    <source>
        <dbReference type="ARBA" id="ARBA00022741"/>
    </source>
</evidence>
<dbReference type="InterPro" id="IPR027417">
    <property type="entry name" value="P-loop_NTPase"/>
</dbReference>
<keyword evidence="5 8" id="KW-0347">Helicase</keyword>
<dbReference type="InterPro" id="IPR042487">
    <property type="entry name" value="RuvBL1/2_DNA/RNA_bd_dom"/>
</dbReference>
<comment type="subcellular location">
    <subcellularLocation>
        <location evidence="1">Nucleus</location>
    </subcellularLocation>
</comment>
<accession>A0A7E4V2R6</accession>
<dbReference type="EC" id="3.6.4.12" evidence="8"/>
<comment type="catalytic activity">
    <reaction evidence="8">
        <text>ATP + H2O = ADP + phosphate + H(+)</text>
        <dbReference type="Rhea" id="RHEA:13065"/>
        <dbReference type="ChEBI" id="CHEBI:15377"/>
        <dbReference type="ChEBI" id="CHEBI:15378"/>
        <dbReference type="ChEBI" id="CHEBI:30616"/>
        <dbReference type="ChEBI" id="CHEBI:43474"/>
        <dbReference type="ChEBI" id="CHEBI:456216"/>
        <dbReference type="EC" id="3.6.4.12"/>
    </reaction>
</comment>
<evidence type="ECO:0000256" key="2">
    <source>
        <dbReference type="ARBA" id="ARBA00007519"/>
    </source>
</evidence>
<dbReference type="SUPFAM" id="SSF52540">
    <property type="entry name" value="P-loop containing nucleoside triphosphate hydrolases"/>
    <property type="match status" value="1"/>
</dbReference>
<dbReference type="Proteomes" id="UP000492821">
    <property type="component" value="Unassembled WGS sequence"/>
</dbReference>
<comment type="similarity">
    <text evidence="2 8">Belongs to the RuvB family.</text>
</comment>
<keyword evidence="8" id="KW-0805">Transcription regulation</keyword>
<dbReference type="GO" id="GO:0005524">
    <property type="term" value="F:ATP binding"/>
    <property type="evidence" value="ECO:0007669"/>
    <property type="project" value="UniProtKB-KW"/>
</dbReference>
<dbReference type="Gene3D" id="2.40.50.360">
    <property type="entry name" value="RuvB-like helicase, domain II"/>
    <property type="match status" value="1"/>
</dbReference>
<dbReference type="WBParaSite" id="Pan_g1553.t2">
    <property type="protein sequence ID" value="Pan_g1553.t2"/>
    <property type="gene ID" value="Pan_g1553"/>
</dbReference>
<sequence length="521" mass="57129">MTISDPLSQKTNVQAQNCIEHDQICDINDLKHGSTADNVLVSSVVKYFWIDARMVFSVKSVFTVFSGMSLTVSTSDIIVNEVPKVERIGAHSHIYGLGLDDSLNAATDNQGMVGQIKARRAAGLIVKMIKDGKIAGRAILITGEPGTGKTALAMGISKAISAQTPFVSMTASEVYSVDMSKTEILTQAIRKAIGVTIAEKKTVISGEVVSVETERPQNGIGKRTGKITLKTTDMEAVFDIGSKMIETVIRDRISAGDVIRIDKTNGTIERLGRSALRNRGFDAVSNSVSEVPCPDGELEKHVELVDTVALHEIDAINSRAQGYLTVFSGDTGEIKSEIREAVDKKINEWREQERARIVPGVLFIDEVHVLDLECFAFLNRAMEGEFAPIIVMATNRGMTQIRGTSFVSAHGVPVDLLDRALIVKTVPYSEEEVKQILIIRARAENVTLSPGALVGLAKIFEKTNSLRYAMQLITVSDILRQRAKAAEIQPEHVKKAYSMFHDVHRVKKLLEDNGEQYITYT</sequence>
<evidence type="ECO:0000256" key="1">
    <source>
        <dbReference type="ARBA" id="ARBA00004123"/>
    </source>
</evidence>
<reference evidence="10" key="1">
    <citation type="journal article" date="2013" name="Genetics">
        <title>The draft genome and transcriptome of Panagrellus redivivus are shaped by the harsh demands of a free-living lifestyle.</title>
        <authorList>
            <person name="Srinivasan J."/>
            <person name="Dillman A.R."/>
            <person name="Macchietto M.G."/>
            <person name="Heikkinen L."/>
            <person name="Lakso M."/>
            <person name="Fracchia K.M."/>
            <person name="Antoshechkin I."/>
            <person name="Mortazavi A."/>
            <person name="Wong G."/>
            <person name="Sternberg P.W."/>
        </authorList>
    </citation>
    <scope>NUCLEOTIDE SEQUENCE [LARGE SCALE GENOMIC DNA]</scope>
    <source>
        <strain evidence="10">MT8872</strain>
    </source>
</reference>
<dbReference type="InterPro" id="IPR041048">
    <property type="entry name" value="RuvB-like_C"/>
</dbReference>
<dbReference type="Gene3D" id="3.40.50.300">
    <property type="entry name" value="P-loop containing nucleotide triphosphate hydrolases"/>
    <property type="match status" value="1"/>
</dbReference>
<dbReference type="FunFam" id="3.40.50.300:FF:002221">
    <property type="entry name" value="RuvB-like 2"/>
    <property type="match status" value="2"/>
</dbReference>
<evidence type="ECO:0000256" key="6">
    <source>
        <dbReference type="ARBA" id="ARBA00022840"/>
    </source>
</evidence>
<evidence type="ECO:0000256" key="4">
    <source>
        <dbReference type="ARBA" id="ARBA00022801"/>
    </source>
</evidence>
<dbReference type="PANTHER" id="PTHR11093">
    <property type="entry name" value="RUVB-RELATED REPTIN AND PONTIN"/>
    <property type="match status" value="1"/>
</dbReference>
<reference evidence="11" key="2">
    <citation type="submission" date="2020-10" db="UniProtKB">
        <authorList>
            <consortium name="WormBaseParasite"/>
        </authorList>
    </citation>
    <scope>IDENTIFICATION</scope>
</reference>
<dbReference type="InterPro" id="IPR010339">
    <property type="entry name" value="TIP49_P-loop"/>
</dbReference>
<feature type="domain" description="AAA+ ATPase" evidence="9">
    <location>
        <begin position="135"/>
        <end position="427"/>
    </location>
</feature>
<name>A0A7E4V2R6_PANRE</name>
<proteinExistence type="inferred from homology"/>
<protein>
    <recommendedName>
        <fullName evidence="8">RuvB-like helicase</fullName>
        <ecNumber evidence="8">3.6.4.12</ecNumber>
    </recommendedName>
</protein>
<keyword evidence="4 8" id="KW-0378">Hydrolase</keyword>